<protein>
    <recommendedName>
        <fullName evidence="6">tRNA (Guanine-N1)-methyltransferase</fullName>
    </recommendedName>
</protein>
<evidence type="ECO:0000313" key="5">
    <source>
        <dbReference type="Proteomes" id="UP000181898"/>
    </source>
</evidence>
<dbReference type="EMBL" id="CP018155">
    <property type="protein sequence ID" value="APG65065.1"/>
    <property type="molecule type" value="Genomic_DNA"/>
</dbReference>
<keyword evidence="1" id="KW-0175">Coiled coil</keyword>
<keyword evidence="2" id="KW-1133">Transmembrane helix</keyword>
<reference evidence="4 5" key="1">
    <citation type="submission" date="2016-11" db="EMBL/GenBank/DDBJ databases">
        <title>Tenacibaculum sp. LPB0136, isolated from marine environment.</title>
        <authorList>
            <person name="Kim E."/>
            <person name="Yi H."/>
        </authorList>
    </citation>
    <scope>NUCLEOTIDE SEQUENCE [LARGE SCALE GENOMIC DNA]</scope>
    <source>
        <strain evidence="4 5">LPB0136</strain>
    </source>
</reference>
<keyword evidence="2" id="KW-0812">Transmembrane</keyword>
<feature type="coiled-coil region" evidence="1">
    <location>
        <begin position="154"/>
        <end position="196"/>
    </location>
</feature>
<dbReference type="KEGG" id="ten:LPB136_06755"/>
<dbReference type="Proteomes" id="UP000181898">
    <property type="component" value="Chromosome"/>
</dbReference>
<name>A0A1L3JIU7_9FLAO</name>
<sequence>MKTIQLTILSALLTLNIFAQQPNQVQEFPKTIEGQFQKLYKKSNNYQVYKVMRKDNFLKLQKNVLDSISAIKKEASNKQQTINSQQKTISSLESTISKTNKDLTVSMTKEDNISLFGLQLNKITYNTILWGIIAGLLAGLLFFIFRYNNSNSLTSEARKALSDVEQELEQHRKKTIEKEQKLRRQLQDEINKQRGV</sequence>
<evidence type="ECO:0008006" key="6">
    <source>
        <dbReference type="Google" id="ProtNLM"/>
    </source>
</evidence>
<gene>
    <name evidence="4" type="ORF">LPB136_06755</name>
</gene>
<evidence type="ECO:0000256" key="1">
    <source>
        <dbReference type="SAM" id="Coils"/>
    </source>
</evidence>
<evidence type="ECO:0000256" key="2">
    <source>
        <dbReference type="SAM" id="Phobius"/>
    </source>
</evidence>
<keyword evidence="2" id="KW-0472">Membrane</keyword>
<dbReference type="RefSeq" id="WP_072555392.1">
    <property type="nucleotide sequence ID" value="NZ_CP018155.1"/>
</dbReference>
<accession>A0A1L3JIU7</accession>
<dbReference type="OrthoDB" id="981213at2"/>
<feature type="chain" id="PRO_5012521191" description="tRNA (Guanine-N1)-methyltransferase" evidence="3">
    <location>
        <begin position="20"/>
        <end position="196"/>
    </location>
</feature>
<dbReference type="STRING" id="1850252.LPB136_06755"/>
<evidence type="ECO:0000256" key="3">
    <source>
        <dbReference type="SAM" id="SignalP"/>
    </source>
</evidence>
<keyword evidence="5" id="KW-1185">Reference proteome</keyword>
<organism evidence="4 5">
    <name type="scientific">Tenacibaculum todarodis</name>
    <dbReference type="NCBI Taxonomy" id="1850252"/>
    <lineage>
        <taxon>Bacteria</taxon>
        <taxon>Pseudomonadati</taxon>
        <taxon>Bacteroidota</taxon>
        <taxon>Flavobacteriia</taxon>
        <taxon>Flavobacteriales</taxon>
        <taxon>Flavobacteriaceae</taxon>
        <taxon>Tenacibaculum</taxon>
    </lineage>
</organism>
<feature type="signal peptide" evidence="3">
    <location>
        <begin position="1"/>
        <end position="19"/>
    </location>
</feature>
<dbReference type="AlphaFoldDB" id="A0A1L3JIU7"/>
<proteinExistence type="predicted"/>
<evidence type="ECO:0000313" key="4">
    <source>
        <dbReference type="EMBL" id="APG65065.1"/>
    </source>
</evidence>
<feature type="transmembrane region" description="Helical" evidence="2">
    <location>
        <begin position="128"/>
        <end position="145"/>
    </location>
</feature>
<keyword evidence="3" id="KW-0732">Signal</keyword>